<sequence length="225" mass="23674">MKHLNRLVSSDRDTDRGMTLIEVVVAISLIGIIATAAISLTITSIASITTQQRSQVAIALASNAMETVTAHTLSFNPDSGESRIYDGRAEAAVVAAWTSLAGFPGTDSTYPVWDSSVLPVSAPDIPIDTANPTNDPTPPPTLNGTEYRVRTLIGACYQPNAGGDCARLTGEATPPVTEPAGYSKLIRVVVVVSWTAGGECAVTACTYQTSTLLDVHQDLKWKVNG</sequence>
<comment type="caution">
    <text evidence="2">The sequence shown here is derived from an EMBL/GenBank/DDBJ whole genome shotgun (WGS) entry which is preliminary data.</text>
</comment>
<dbReference type="NCBIfam" id="TIGR02532">
    <property type="entry name" value="IV_pilin_GFxxxE"/>
    <property type="match status" value="1"/>
</dbReference>
<evidence type="ECO:0000256" key="1">
    <source>
        <dbReference type="SAM" id="Phobius"/>
    </source>
</evidence>
<organism evidence="2 3">
    <name type="scientific">Rhodoglobus vestalii</name>
    <dbReference type="NCBI Taxonomy" id="193384"/>
    <lineage>
        <taxon>Bacteria</taxon>
        <taxon>Bacillati</taxon>
        <taxon>Actinomycetota</taxon>
        <taxon>Actinomycetes</taxon>
        <taxon>Micrococcales</taxon>
        <taxon>Microbacteriaceae</taxon>
        <taxon>Rhodoglobus</taxon>
    </lineage>
</organism>
<evidence type="ECO:0000313" key="2">
    <source>
        <dbReference type="EMBL" id="TQO20396.1"/>
    </source>
</evidence>
<proteinExistence type="predicted"/>
<dbReference type="InterPro" id="IPR045584">
    <property type="entry name" value="Pilin-like"/>
</dbReference>
<dbReference type="Proteomes" id="UP000316560">
    <property type="component" value="Unassembled WGS sequence"/>
</dbReference>
<name>A0A8H2KA02_9MICO</name>
<keyword evidence="1" id="KW-0812">Transmembrane</keyword>
<gene>
    <name evidence="2" type="ORF">FB472_2028</name>
</gene>
<keyword evidence="1" id="KW-1133">Transmembrane helix</keyword>
<dbReference type="InterPro" id="IPR012902">
    <property type="entry name" value="N_methyl_site"/>
</dbReference>
<dbReference type="Pfam" id="PF07963">
    <property type="entry name" value="N_methyl"/>
    <property type="match status" value="1"/>
</dbReference>
<accession>A0A8H2KA02</accession>
<reference evidence="2 3" key="1">
    <citation type="submission" date="2019-06" db="EMBL/GenBank/DDBJ databases">
        <title>Sequencing the genomes of 1000 actinobacteria strains.</title>
        <authorList>
            <person name="Klenk H.-P."/>
        </authorList>
    </citation>
    <scope>NUCLEOTIDE SEQUENCE [LARGE SCALE GENOMIC DNA]</scope>
    <source>
        <strain evidence="2 3">DSM 21947</strain>
    </source>
</reference>
<dbReference type="PROSITE" id="PS00409">
    <property type="entry name" value="PROKAR_NTER_METHYL"/>
    <property type="match status" value="1"/>
</dbReference>
<dbReference type="EMBL" id="VFRA01000001">
    <property type="protein sequence ID" value="TQO20396.1"/>
    <property type="molecule type" value="Genomic_DNA"/>
</dbReference>
<dbReference type="SUPFAM" id="SSF54523">
    <property type="entry name" value="Pili subunits"/>
    <property type="match status" value="1"/>
</dbReference>
<keyword evidence="1" id="KW-0472">Membrane</keyword>
<keyword evidence="3" id="KW-1185">Reference proteome</keyword>
<dbReference type="RefSeq" id="WP_141990744.1">
    <property type="nucleotide sequence ID" value="NZ_VFRA01000001.1"/>
</dbReference>
<dbReference type="OrthoDB" id="3295619at2"/>
<feature type="transmembrane region" description="Helical" evidence="1">
    <location>
        <begin position="20"/>
        <end position="42"/>
    </location>
</feature>
<dbReference type="AlphaFoldDB" id="A0A8H2KA02"/>
<evidence type="ECO:0000313" key="3">
    <source>
        <dbReference type="Proteomes" id="UP000316560"/>
    </source>
</evidence>
<protein>
    <submittedName>
        <fullName evidence="2">Prepilin-type N-terminal cleavage/methylation domain-containing protein</fullName>
    </submittedName>
</protein>